<proteinExistence type="predicted"/>
<dbReference type="AlphaFoldDB" id="A0A9P4TCJ7"/>
<feature type="compositionally biased region" description="Polar residues" evidence="1">
    <location>
        <begin position="108"/>
        <end position="124"/>
    </location>
</feature>
<feature type="compositionally biased region" description="Basic and acidic residues" evidence="1">
    <location>
        <begin position="294"/>
        <end position="308"/>
    </location>
</feature>
<gene>
    <name evidence="2" type="ORF">E8E13_006646</name>
</gene>
<evidence type="ECO:0000313" key="2">
    <source>
        <dbReference type="EMBL" id="KAF3001374.1"/>
    </source>
</evidence>
<sequence length="495" mass="56199">MQPQQFGDLPQIYGMDESYVSGWSPDLYPYSYVGKQEGHGFTVVDNNGFFDGLGHGVMSMPPLQRFMFDLSPQTDGLLHANIPLQSLSEQYVDAWHSSEAYRNESPDRTSVSGTSSYASHNEASSPHLHNYPYGTPDESCQPLPTYHSMEQFSDNFCMTGSQGASICPKQIEFAENEPELMIEDAELTELKQEPATEYTQASVKTEPEDSVYRDYSDSDIDNQVRDAESVQPIDFKDEADEDSDYKPTSRNSGKRKRSAAHTARASRRRSGARKDSVVSNTGGNKPSRRRGSTKKSDGDIQRQDDRKSFPCPLTEYNCTSTFASKNEWKRHVSTQHIKLGYWRCDLCPPTTDPNDPSVLYYNDFNRKDLFTQHLRRMHAAHGTGARHLKEHPVNDDNIGEHQTRCYLRLRTAPQQSICPLSNCDVEFIGPKSWEERMDHVGRHLEKDGDKGIDLSNVTNWKHDSALENYLVAEDLIVWESGTWRISDGKERQINA</sequence>
<feature type="compositionally biased region" description="Basic and acidic residues" evidence="1">
    <location>
        <begin position="205"/>
        <end position="228"/>
    </location>
</feature>
<dbReference type="Proteomes" id="UP000801428">
    <property type="component" value="Unassembled WGS sequence"/>
</dbReference>
<dbReference type="PANTHER" id="PTHR23225:SF2">
    <property type="entry name" value="AT09679P-RELATED"/>
    <property type="match status" value="1"/>
</dbReference>
<dbReference type="InterPro" id="IPR039970">
    <property type="entry name" value="TF_Grauzone"/>
</dbReference>
<feature type="region of interest" description="Disordered" evidence="1">
    <location>
        <begin position="190"/>
        <end position="308"/>
    </location>
</feature>
<comment type="caution">
    <text evidence="2">The sequence shown here is derived from an EMBL/GenBank/DDBJ whole genome shotgun (WGS) entry which is preliminary data.</text>
</comment>
<dbReference type="GO" id="GO:0003700">
    <property type="term" value="F:DNA-binding transcription factor activity"/>
    <property type="evidence" value="ECO:0007669"/>
    <property type="project" value="InterPro"/>
</dbReference>
<evidence type="ECO:0000313" key="3">
    <source>
        <dbReference type="Proteomes" id="UP000801428"/>
    </source>
</evidence>
<reference evidence="2" key="1">
    <citation type="submission" date="2019-04" db="EMBL/GenBank/DDBJ databases">
        <title>Sequencing of skin fungus with MAO and IRED activity.</title>
        <authorList>
            <person name="Marsaioli A.J."/>
            <person name="Bonatto J.M.C."/>
            <person name="Reis Junior O."/>
        </authorList>
    </citation>
    <scope>NUCLEOTIDE SEQUENCE</scope>
    <source>
        <strain evidence="2">30M1</strain>
    </source>
</reference>
<accession>A0A9P4TCJ7</accession>
<evidence type="ECO:0008006" key="4">
    <source>
        <dbReference type="Google" id="ProtNLM"/>
    </source>
</evidence>
<feature type="region of interest" description="Disordered" evidence="1">
    <location>
        <begin position="102"/>
        <end position="136"/>
    </location>
</feature>
<dbReference type="Gene3D" id="3.30.160.60">
    <property type="entry name" value="Classic Zinc Finger"/>
    <property type="match status" value="1"/>
</dbReference>
<dbReference type="OrthoDB" id="5388486at2759"/>
<name>A0A9P4TCJ7_CURKU</name>
<protein>
    <recommendedName>
        <fullName evidence="4">C2H2-type domain-containing protein</fullName>
    </recommendedName>
</protein>
<keyword evidence="3" id="KW-1185">Reference proteome</keyword>
<dbReference type="PANTHER" id="PTHR23225">
    <property type="entry name" value="ZINC FINGER PROTEIN"/>
    <property type="match status" value="1"/>
</dbReference>
<evidence type="ECO:0000256" key="1">
    <source>
        <dbReference type="SAM" id="MobiDB-lite"/>
    </source>
</evidence>
<dbReference type="EMBL" id="SWKU01000013">
    <property type="protein sequence ID" value="KAF3001374.1"/>
    <property type="molecule type" value="Genomic_DNA"/>
</dbReference>
<organism evidence="2 3">
    <name type="scientific">Curvularia kusanoi</name>
    <name type="common">Cochliobolus kusanoi</name>
    <dbReference type="NCBI Taxonomy" id="90978"/>
    <lineage>
        <taxon>Eukaryota</taxon>
        <taxon>Fungi</taxon>
        <taxon>Dikarya</taxon>
        <taxon>Ascomycota</taxon>
        <taxon>Pezizomycotina</taxon>
        <taxon>Dothideomycetes</taxon>
        <taxon>Pleosporomycetidae</taxon>
        <taxon>Pleosporales</taxon>
        <taxon>Pleosporineae</taxon>
        <taxon>Pleosporaceae</taxon>
        <taxon>Curvularia</taxon>
    </lineage>
</organism>
<feature type="compositionally biased region" description="Basic residues" evidence="1">
    <location>
        <begin position="252"/>
        <end position="271"/>
    </location>
</feature>